<gene>
    <name evidence="16" type="ORF">EIM92_15005</name>
</gene>
<evidence type="ECO:0000256" key="4">
    <source>
        <dbReference type="ARBA" id="ARBA00022692"/>
    </source>
</evidence>
<evidence type="ECO:0000256" key="3">
    <source>
        <dbReference type="ARBA" id="ARBA00022475"/>
    </source>
</evidence>
<keyword evidence="4 12" id="KW-0812">Transmembrane</keyword>
<dbReference type="Pfam" id="PF00664">
    <property type="entry name" value="ABC_membrane"/>
    <property type="match status" value="1"/>
</dbReference>
<feature type="domain" description="ABC transporter" evidence="13">
    <location>
        <begin position="495"/>
        <end position="728"/>
    </location>
</feature>
<keyword evidence="7" id="KW-0067">ATP-binding</keyword>
<dbReference type="OrthoDB" id="9762778at2"/>
<dbReference type="Gene3D" id="1.20.1560.10">
    <property type="entry name" value="ABC transporter type 1, transmembrane domain"/>
    <property type="match status" value="1"/>
</dbReference>
<dbReference type="GO" id="GO:0005524">
    <property type="term" value="F:ATP binding"/>
    <property type="evidence" value="ECO:0007669"/>
    <property type="project" value="UniProtKB-KW"/>
</dbReference>
<dbReference type="RefSeq" id="WP_125083339.1">
    <property type="nucleotide sequence ID" value="NZ_CP034248.1"/>
</dbReference>
<evidence type="ECO:0000256" key="7">
    <source>
        <dbReference type="ARBA" id="ARBA00022840"/>
    </source>
</evidence>
<keyword evidence="6" id="KW-0788">Thiol protease</keyword>
<evidence type="ECO:0000259" key="14">
    <source>
        <dbReference type="PROSITE" id="PS50929"/>
    </source>
</evidence>
<dbReference type="AlphaFoldDB" id="A0A3Q8SC81"/>
<dbReference type="GO" id="GO:0015031">
    <property type="term" value="P:protein transport"/>
    <property type="evidence" value="ECO:0007669"/>
    <property type="project" value="UniProtKB-KW"/>
</dbReference>
<dbReference type="PROSITE" id="PS50893">
    <property type="entry name" value="ABC_TRANSPORTER_2"/>
    <property type="match status" value="1"/>
</dbReference>
<keyword evidence="2" id="KW-0813">Transport</keyword>
<dbReference type="PROSITE" id="PS00211">
    <property type="entry name" value="ABC_TRANSPORTER_1"/>
    <property type="match status" value="1"/>
</dbReference>
<evidence type="ECO:0000256" key="5">
    <source>
        <dbReference type="ARBA" id="ARBA00022741"/>
    </source>
</evidence>
<keyword evidence="8" id="KW-0653">Protein transport</keyword>
<dbReference type="InterPro" id="IPR027417">
    <property type="entry name" value="P-loop_NTPase"/>
</dbReference>
<dbReference type="GO" id="GO:0008234">
    <property type="term" value="F:cysteine-type peptidase activity"/>
    <property type="evidence" value="ECO:0007669"/>
    <property type="project" value="UniProtKB-KW"/>
</dbReference>
<dbReference type="Gene3D" id="3.90.70.10">
    <property type="entry name" value="Cysteine proteinases"/>
    <property type="match status" value="1"/>
</dbReference>
<dbReference type="InterPro" id="IPR017871">
    <property type="entry name" value="ABC_transporter-like_CS"/>
</dbReference>
<keyword evidence="11" id="KW-0080">Bacteriocin transport</keyword>
<dbReference type="InterPro" id="IPR003593">
    <property type="entry name" value="AAA+_ATPase"/>
</dbReference>
<dbReference type="GO" id="GO:0034040">
    <property type="term" value="F:ATPase-coupled lipid transmembrane transporter activity"/>
    <property type="evidence" value="ECO:0007669"/>
    <property type="project" value="TreeGrafter"/>
</dbReference>
<dbReference type="InterPro" id="IPR036640">
    <property type="entry name" value="ABC1_TM_sf"/>
</dbReference>
<feature type="transmembrane region" description="Helical" evidence="12">
    <location>
        <begin position="316"/>
        <end position="333"/>
    </location>
</feature>
<comment type="subcellular location">
    <subcellularLocation>
        <location evidence="1">Cell membrane</location>
        <topology evidence="1">Multi-pass membrane protein</topology>
    </subcellularLocation>
</comment>
<dbReference type="GO" id="GO:0043213">
    <property type="term" value="P:bacteriocin transport"/>
    <property type="evidence" value="ECO:0007669"/>
    <property type="project" value="UniProtKB-KW"/>
</dbReference>
<protein>
    <submittedName>
        <fullName evidence="16">Peptidase domain-containing ABC transporter</fullName>
    </submittedName>
</protein>
<keyword evidence="10 12" id="KW-0472">Membrane</keyword>
<evidence type="ECO:0000256" key="11">
    <source>
        <dbReference type="ARBA" id="ARBA00043264"/>
    </source>
</evidence>
<reference evidence="16 17" key="1">
    <citation type="submission" date="2018-11" db="EMBL/GenBank/DDBJ databases">
        <title>Genome sequencing of Paenibacillus lentus DSM25539(T).</title>
        <authorList>
            <person name="Kook J.-K."/>
            <person name="Park S.-N."/>
            <person name="Lim Y.K."/>
        </authorList>
    </citation>
    <scope>NUCLEOTIDE SEQUENCE [LARGE SCALE GENOMIC DNA]</scope>
    <source>
        <strain evidence="16 17">DSM 25539</strain>
    </source>
</reference>
<dbReference type="InterPro" id="IPR011527">
    <property type="entry name" value="ABC1_TM_dom"/>
</dbReference>
<evidence type="ECO:0000256" key="2">
    <source>
        <dbReference type="ARBA" id="ARBA00022448"/>
    </source>
</evidence>
<name>A0A3Q8SC81_9BACL</name>
<dbReference type="PROSITE" id="PS50990">
    <property type="entry name" value="PEPTIDASE_C39"/>
    <property type="match status" value="1"/>
</dbReference>
<keyword evidence="6" id="KW-0645">Protease</keyword>
<keyword evidence="17" id="KW-1185">Reference proteome</keyword>
<feature type="transmembrane region" description="Helical" evidence="12">
    <location>
        <begin position="402"/>
        <end position="422"/>
    </location>
</feature>
<dbReference type="PROSITE" id="PS50929">
    <property type="entry name" value="ABC_TM1F"/>
    <property type="match status" value="1"/>
</dbReference>
<dbReference type="SUPFAM" id="SSF90123">
    <property type="entry name" value="ABC transporter transmembrane region"/>
    <property type="match status" value="1"/>
</dbReference>
<dbReference type="FunFam" id="3.40.50.300:FF:000299">
    <property type="entry name" value="ABC transporter ATP-binding protein/permease"/>
    <property type="match status" value="1"/>
</dbReference>
<dbReference type="SMART" id="SM00382">
    <property type="entry name" value="AAA"/>
    <property type="match status" value="1"/>
</dbReference>
<evidence type="ECO:0000256" key="10">
    <source>
        <dbReference type="ARBA" id="ARBA00023136"/>
    </source>
</evidence>
<dbReference type="Pfam" id="PF00005">
    <property type="entry name" value="ABC_tran"/>
    <property type="match status" value="1"/>
</dbReference>
<evidence type="ECO:0000259" key="13">
    <source>
        <dbReference type="PROSITE" id="PS50893"/>
    </source>
</evidence>
<dbReference type="CDD" id="cd18555">
    <property type="entry name" value="ABC_6TM_T1SS_like"/>
    <property type="match status" value="1"/>
</dbReference>
<feature type="domain" description="ABC transmembrane type-1" evidence="14">
    <location>
        <begin position="177"/>
        <end position="458"/>
    </location>
</feature>
<keyword evidence="5" id="KW-0547">Nucleotide-binding</keyword>
<dbReference type="GO" id="GO:0006508">
    <property type="term" value="P:proteolysis"/>
    <property type="evidence" value="ECO:0007669"/>
    <property type="project" value="InterPro"/>
</dbReference>
<feature type="domain" description="Peptidase C39" evidence="15">
    <location>
        <begin position="22"/>
        <end position="145"/>
    </location>
</feature>
<evidence type="ECO:0000259" key="15">
    <source>
        <dbReference type="PROSITE" id="PS50990"/>
    </source>
</evidence>
<proteinExistence type="predicted"/>
<sequence length="739" mass="84105">MYKVFSWRTYLKLKKKVPVRLQMNQYDCGPSCLQMILAYHGHETNFTEIKELFASVGNGRDGSSMLKIKEVAQLFNLDAVGKRGGANTFTNDFLPVILFWENKHFVILESINKKGQYVIVDPSLGRQVLSKSDFTQKYSGVFLLLYPNDQFEVKGKLKNERLAYFKNIIVKNKKYFIWTILLALLLQLVALGVPILMQVSVDTALKANQYSLFTVLITGMFLLTITQLSLTYIKDICIVKLQEALDKQLTNNFVSHMLYLPYKYFEVRSRGDLMLRVNSNATIREILSQKFISTVINLFMVIVTFTYIFIQSKLVACSLLILGILQMLVFFVSRNKFKKLTQVQVVAQSLAGSFMTEVLEGISTIKSLSIEDMTEQKWRLLFKNQLRAVKEKSYYQTRVNTINSSFNFLMPLLILSIGIYQINQGNMTIGMLFSFQSLAASFLGPLNSLSTMLNDFVMADTLLDRIYDVLNIKAKEKNEGVEHAEEKNIEIEGNITIDNVSFKYTDFSEYALKDININILAGQKVALVGKSGSGKSTLANLLVGLHIPIYGQIYFDNYNLEEIEKHSIRKKIGIVLQDNFVFNRTIYDNITIHSPHSTIEDVTWAAQMAEIHSDIEKMPMKYNTLISESGANLSGGQKQRIALARALVNRPEILLLDEATSALDAVTESLISQNLRKLECTQIIIAHRLSTIMNSDVIYVLDHGQILDSGTHYELMSRCEYYMNLVSNQVQDNRTSLSY</sequence>
<dbReference type="Pfam" id="PF03412">
    <property type="entry name" value="Peptidase_C39"/>
    <property type="match status" value="1"/>
</dbReference>
<dbReference type="EMBL" id="CP034248">
    <property type="protein sequence ID" value="AZK47308.1"/>
    <property type="molecule type" value="Genomic_DNA"/>
</dbReference>
<evidence type="ECO:0000313" key="16">
    <source>
        <dbReference type="EMBL" id="AZK47308.1"/>
    </source>
</evidence>
<evidence type="ECO:0000256" key="6">
    <source>
        <dbReference type="ARBA" id="ARBA00022807"/>
    </source>
</evidence>
<dbReference type="Gene3D" id="3.40.50.300">
    <property type="entry name" value="P-loop containing nucleotide triphosphate hydrolases"/>
    <property type="match status" value="1"/>
</dbReference>
<dbReference type="InterPro" id="IPR003439">
    <property type="entry name" value="ABC_transporter-like_ATP-bd"/>
</dbReference>
<organism evidence="16 17">
    <name type="scientific">Paenibacillus lentus</name>
    <dbReference type="NCBI Taxonomy" id="1338368"/>
    <lineage>
        <taxon>Bacteria</taxon>
        <taxon>Bacillati</taxon>
        <taxon>Bacillota</taxon>
        <taxon>Bacilli</taxon>
        <taxon>Bacillales</taxon>
        <taxon>Paenibacillaceae</taxon>
        <taxon>Paenibacillus</taxon>
    </lineage>
</organism>
<accession>A0A3Q8SC81</accession>
<dbReference type="InterPro" id="IPR039421">
    <property type="entry name" value="Type_1_exporter"/>
</dbReference>
<evidence type="ECO:0000256" key="9">
    <source>
        <dbReference type="ARBA" id="ARBA00022989"/>
    </source>
</evidence>
<feature type="transmembrane region" description="Helical" evidence="12">
    <location>
        <begin position="291"/>
        <end position="310"/>
    </location>
</feature>
<dbReference type="KEGG" id="plen:EIM92_15005"/>
<keyword evidence="9 12" id="KW-1133">Transmembrane helix</keyword>
<dbReference type="GO" id="GO:0140359">
    <property type="term" value="F:ABC-type transporter activity"/>
    <property type="evidence" value="ECO:0007669"/>
    <property type="project" value="InterPro"/>
</dbReference>
<dbReference type="PANTHER" id="PTHR24221">
    <property type="entry name" value="ATP-BINDING CASSETTE SUB-FAMILY B"/>
    <property type="match status" value="1"/>
</dbReference>
<dbReference type="InterPro" id="IPR005074">
    <property type="entry name" value="Peptidase_C39"/>
</dbReference>
<dbReference type="SUPFAM" id="SSF52540">
    <property type="entry name" value="P-loop containing nucleoside triphosphate hydrolases"/>
    <property type="match status" value="1"/>
</dbReference>
<dbReference type="Proteomes" id="UP000273145">
    <property type="component" value="Chromosome"/>
</dbReference>
<keyword evidence="3" id="KW-1003">Cell membrane</keyword>
<feature type="transmembrane region" description="Helical" evidence="12">
    <location>
        <begin position="175"/>
        <end position="197"/>
    </location>
</feature>
<evidence type="ECO:0000256" key="1">
    <source>
        <dbReference type="ARBA" id="ARBA00004651"/>
    </source>
</evidence>
<evidence type="ECO:0000313" key="17">
    <source>
        <dbReference type="Proteomes" id="UP000273145"/>
    </source>
</evidence>
<evidence type="ECO:0000256" key="8">
    <source>
        <dbReference type="ARBA" id="ARBA00022927"/>
    </source>
</evidence>
<dbReference type="PANTHER" id="PTHR24221:SF654">
    <property type="entry name" value="ATP-BINDING CASSETTE SUB-FAMILY B MEMBER 6"/>
    <property type="match status" value="1"/>
</dbReference>
<dbReference type="GO" id="GO:0005886">
    <property type="term" value="C:plasma membrane"/>
    <property type="evidence" value="ECO:0007669"/>
    <property type="project" value="UniProtKB-SubCell"/>
</dbReference>
<keyword evidence="6" id="KW-0378">Hydrolase</keyword>
<feature type="transmembrane region" description="Helical" evidence="12">
    <location>
        <begin position="209"/>
        <end position="233"/>
    </location>
</feature>
<evidence type="ECO:0000256" key="12">
    <source>
        <dbReference type="SAM" id="Phobius"/>
    </source>
</evidence>
<dbReference type="GO" id="GO:0016887">
    <property type="term" value="F:ATP hydrolysis activity"/>
    <property type="evidence" value="ECO:0007669"/>
    <property type="project" value="InterPro"/>
</dbReference>